<feature type="compositionally biased region" description="Basic residues" evidence="1">
    <location>
        <begin position="80"/>
        <end position="96"/>
    </location>
</feature>
<name>A0A1B6H3Z6_9HEMI</name>
<feature type="non-terminal residue" evidence="3">
    <location>
        <position position="1"/>
    </location>
</feature>
<protein>
    <submittedName>
        <fullName evidence="3">Uncharacterized protein</fullName>
    </submittedName>
</protein>
<feature type="compositionally biased region" description="Polar residues" evidence="1">
    <location>
        <begin position="105"/>
        <end position="114"/>
    </location>
</feature>
<evidence type="ECO:0000256" key="2">
    <source>
        <dbReference type="SAM" id="Phobius"/>
    </source>
</evidence>
<gene>
    <name evidence="3" type="ORF">g.28953</name>
</gene>
<keyword evidence="2" id="KW-1133">Transmembrane helix</keyword>
<evidence type="ECO:0000313" key="3">
    <source>
        <dbReference type="EMBL" id="JAS69378.1"/>
    </source>
</evidence>
<reference evidence="3" key="1">
    <citation type="submission" date="2015-11" db="EMBL/GenBank/DDBJ databases">
        <title>De novo transcriptome assembly of four potential Pierce s Disease insect vectors from Arizona vineyards.</title>
        <authorList>
            <person name="Tassone E.E."/>
        </authorList>
    </citation>
    <scope>NUCLEOTIDE SEQUENCE</scope>
</reference>
<evidence type="ECO:0000256" key="1">
    <source>
        <dbReference type="SAM" id="MobiDB-lite"/>
    </source>
</evidence>
<sequence>AGAGWPLQYLSVVLLVLGVSYLKRKYVYNHYTDTCRCKYPAVYNPPCALSRWLPRRLSPVQTPRLAHRHKQGESQWRRSPWSRKHPYPSRAIQHRPRSGERLQSDRWTVQRSAD</sequence>
<accession>A0A1B6H3Z6</accession>
<organism evidence="3">
    <name type="scientific">Cuerna arida</name>
    <dbReference type="NCBI Taxonomy" id="1464854"/>
    <lineage>
        <taxon>Eukaryota</taxon>
        <taxon>Metazoa</taxon>
        <taxon>Ecdysozoa</taxon>
        <taxon>Arthropoda</taxon>
        <taxon>Hexapoda</taxon>
        <taxon>Insecta</taxon>
        <taxon>Pterygota</taxon>
        <taxon>Neoptera</taxon>
        <taxon>Paraneoptera</taxon>
        <taxon>Hemiptera</taxon>
        <taxon>Auchenorrhyncha</taxon>
        <taxon>Membracoidea</taxon>
        <taxon>Cicadellidae</taxon>
        <taxon>Cicadellinae</taxon>
        <taxon>Proconiini</taxon>
        <taxon>Cuerna</taxon>
    </lineage>
</organism>
<keyword evidence="2" id="KW-0472">Membrane</keyword>
<feature type="non-terminal residue" evidence="3">
    <location>
        <position position="114"/>
    </location>
</feature>
<dbReference type="EMBL" id="GECZ01000391">
    <property type="protein sequence ID" value="JAS69378.1"/>
    <property type="molecule type" value="Transcribed_RNA"/>
</dbReference>
<keyword evidence="2" id="KW-0812">Transmembrane</keyword>
<dbReference type="AlphaFoldDB" id="A0A1B6H3Z6"/>
<proteinExistence type="predicted"/>
<feature type="transmembrane region" description="Helical" evidence="2">
    <location>
        <begin position="6"/>
        <end position="22"/>
    </location>
</feature>
<feature type="region of interest" description="Disordered" evidence="1">
    <location>
        <begin position="62"/>
        <end position="114"/>
    </location>
</feature>